<organism evidence="2 3">
    <name type="scientific">Chrysophaeum taylorii</name>
    <dbReference type="NCBI Taxonomy" id="2483200"/>
    <lineage>
        <taxon>Eukaryota</taxon>
        <taxon>Sar</taxon>
        <taxon>Stramenopiles</taxon>
        <taxon>Ochrophyta</taxon>
        <taxon>Pelagophyceae</taxon>
        <taxon>Pelagomonadales</taxon>
        <taxon>Pelagomonadaceae</taxon>
        <taxon>Chrysophaeum</taxon>
    </lineage>
</organism>
<keyword evidence="1" id="KW-0472">Membrane</keyword>
<comment type="caution">
    <text evidence="2">The sequence shown here is derived from an EMBL/GenBank/DDBJ whole genome shotgun (WGS) entry which is preliminary data.</text>
</comment>
<sequence length="131" mass="14851">MAGHNLFGFIAIAASYGSIFEVLCGWQPLKTLLAFHDPLRPKYADDDEMREWMFRSNLDRSTSGRRRRAHRLVLVKWEINFAIVSAMYIGISHRAFKATLHLETELIPNKDASALYCRIALASSRGALLIA</sequence>
<dbReference type="Proteomes" id="UP001230188">
    <property type="component" value="Unassembled WGS sequence"/>
</dbReference>
<dbReference type="AlphaFoldDB" id="A0AAD7UBU4"/>
<reference evidence="2" key="1">
    <citation type="submission" date="2023-01" db="EMBL/GenBank/DDBJ databases">
        <title>Metagenome sequencing of chrysophaentin producing Chrysophaeum taylorii.</title>
        <authorList>
            <person name="Davison J."/>
            <person name="Bewley C."/>
        </authorList>
    </citation>
    <scope>NUCLEOTIDE SEQUENCE</scope>
    <source>
        <strain evidence="2">NIES-1699</strain>
    </source>
</reference>
<keyword evidence="3" id="KW-1185">Reference proteome</keyword>
<evidence type="ECO:0000313" key="3">
    <source>
        <dbReference type="Proteomes" id="UP001230188"/>
    </source>
</evidence>
<evidence type="ECO:0000256" key="1">
    <source>
        <dbReference type="SAM" id="Phobius"/>
    </source>
</evidence>
<evidence type="ECO:0000313" key="2">
    <source>
        <dbReference type="EMBL" id="KAJ8601713.1"/>
    </source>
</evidence>
<keyword evidence="1" id="KW-0812">Transmembrane</keyword>
<name>A0AAD7UBU4_9STRA</name>
<accession>A0AAD7UBU4</accession>
<dbReference type="EMBL" id="JAQMWT010000407">
    <property type="protein sequence ID" value="KAJ8601713.1"/>
    <property type="molecule type" value="Genomic_DNA"/>
</dbReference>
<proteinExistence type="predicted"/>
<feature type="transmembrane region" description="Helical" evidence="1">
    <location>
        <begin position="6"/>
        <end position="26"/>
    </location>
</feature>
<feature type="non-terminal residue" evidence="2">
    <location>
        <position position="1"/>
    </location>
</feature>
<protein>
    <submittedName>
        <fullName evidence="2">Uncharacterized protein</fullName>
    </submittedName>
</protein>
<keyword evidence="1" id="KW-1133">Transmembrane helix</keyword>
<gene>
    <name evidence="2" type="ORF">CTAYLR_003186</name>
</gene>